<sequence>MKRILLIALLFYAVAIGGQEIKVSYSMIDELYQDENFSMIVKISGGYFTVKEIYLVTSSLQGTDEKRFKMELENKTASISVPFTMVPKQDFYYYFEIVRKDNEILYFPKLPLERVKNKVIHKKEEKYKPVASVLLSPLSDVNLTPEDFLFAVYIDGKAGELKLIVDGEDVTDKCIAGEKILTYNPGRIFQPRKYRFDVIHNGILLQTYYFNFASSGFIKSLFKGALYSLCSYDKFEDSAFLGDARLHLFGGVSSFYYDADISAGNMLEGGKNYIERYSISLGLNRQRINAGMISLCRKNAFLMENSITGVSFSSNAGSFGFNFAYGFLNDRIINNLSLYEKEAGFLSILFNSEYYYSEISLCRFSDYGDSLTNLNPNDDVLMSHRQTLKLLSEKIIFDYEGGMISSKHHLFEKNFNVFSGIDSIFSSELLSTYSQIFRGSLFLRKFNMNIELSDMTDNFKGFYLNNSYSGKNGILVNAEAPVLSERLVFGTALSFSFLKTDSSFLEEMNSRNLDFFISFREEKMPCISLTYIDRLWGNNIDDTVDFNQRLYGFQSNISGEIFILNIKTKASLLLEQLNYKLTSNDSNNYSVGGVNLEIISNIISDLNLSLRMNSHLTRSLDNSLKSDQYRIKLDYANLFSFITPEVSGAFQFDTDSSSTELKRICLSGGVKILFGEFQWVTSLSDNVLYLPDSFNSNYMSLKSNLRYDF</sequence>
<accession>A0A350HBG5</accession>
<organism evidence="1 2">
    <name type="scientific">candidate division WOR-3 bacterium</name>
    <dbReference type="NCBI Taxonomy" id="2052148"/>
    <lineage>
        <taxon>Bacteria</taxon>
        <taxon>Bacteria division WOR-3</taxon>
    </lineage>
</organism>
<reference evidence="1 2" key="1">
    <citation type="journal article" date="2018" name="Nat. Biotechnol.">
        <title>A standardized bacterial taxonomy based on genome phylogeny substantially revises the tree of life.</title>
        <authorList>
            <person name="Parks D.H."/>
            <person name="Chuvochina M."/>
            <person name="Waite D.W."/>
            <person name="Rinke C."/>
            <person name="Skarshewski A."/>
            <person name="Chaumeil P.A."/>
            <person name="Hugenholtz P."/>
        </authorList>
    </citation>
    <scope>NUCLEOTIDE SEQUENCE [LARGE SCALE GENOMIC DNA]</scope>
    <source>
        <strain evidence="1">UBA9956</strain>
    </source>
</reference>
<evidence type="ECO:0000313" key="1">
    <source>
        <dbReference type="EMBL" id="HAV92881.1"/>
    </source>
</evidence>
<dbReference type="EMBL" id="DMZY01000199">
    <property type="protein sequence ID" value="HAV92881.1"/>
    <property type="molecule type" value="Genomic_DNA"/>
</dbReference>
<dbReference type="AlphaFoldDB" id="A0A350HBG5"/>
<name>A0A350HBG5_UNCW3</name>
<protein>
    <submittedName>
        <fullName evidence="1">Uncharacterized protein</fullName>
    </submittedName>
</protein>
<comment type="caution">
    <text evidence="1">The sequence shown here is derived from an EMBL/GenBank/DDBJ whole genome shotgun (WGS) entry which is preliminary data.</text>
</comment>
<gene>
    <name evidence="1" type="ORF">DCW38_06845</name>
</gene>
<evidence type="ECO:0000313" key="2">
    <source>
        <dbReference type="Proteomes" id="UP000264062"/>
    </source>
</evidence>
<dbReference type="Proteomes" id="UP000264062">
    <property type="component" value="Unassembled WGS sequence"/>
</dbReference>
<proteinExistence type="predicted"/>